<comment type="caution">
    <text evidence="2">The sequence shown here is derived from an EMBL/GenBank/DDBJ whole genome shotgun (WGS) entry which is preliminary data.</text>
</comment>
<evidence type="ECO:0000259" key="1">
    <source>
        <dbReference type="Pfam" id="PF05685"/>
    </source>
</evidence>
<dbReference type="Pfam" id="PF05685">
    <property type="entry name" value="Uma2"/>
    <property type="match status" value="1"/>
</dbReference>
<protein>
    <submittedName>
        <fullName evidence="2">Putative restriction endonuclease</fullName>
    </submittedName>
</protein>
<dbReference type="Gene3D" id="3.90.1570.10">
    <property type="entry name" value="tt1808, chain A"/>
    <property type="match status" value="1"/>
</dbReference>
<dbReference type="EMBL" id="PVZF01000001">
    <property type="protein sequence ID" value="PRY18262.1"/>
    <property type="molecule type" value="Genomic_DNA"/>
</dbReference>
<dbReference type="Proteomes" id="UP000238083">
    <property type="component" value="Unassembled WGS sequence"/>
</dbReference>
<dbReference type="InterPro" id="IPR011335">
    <property type="entry name" value="Restrct_endonuc-II-like"/>
</dbReference>
<keyword evidence="2" id="KW-0255">Endonuclease</keyword>
<sequence length="191" mass="20450">MSLGVPQLGVPVDVWLTAPAGSGEVLEVVDGAFVTKRIGGNPHHYLAVSLLLEFERQWGAVATAPGNWAIELAPDGSVVRGRVPDVLVDGDELRTVDVYVGVPAAAVEVWSPGNTLREMNEKRGEYRAAGLPVLLEAFLSDSGDVHLDWMVNLGRHWSTVATSEGDTVLDVPARPGVHEAFSVVPNSLLRR</sequence>
<evidence type="ECO:0000313" key="3">
    <source>
        <dbReference type="Proteomes" id="UP000238083"/>
    </source>
</evidence>
<dbReference type="GO" id="GO:0004519">
    <property type="term" value="F:endonuclease activity"/>
    <property type="evidence" value="ECO:0007669"/>
    <property type="project" value="UniProtKB-KW"/>
</dbReference>
<dbReference type="CDD" id="cd06260">
    <property type="entry name" value="DUF820-like"/>
    <property type="match status" value="1"/>
</dbReference>
<dbReference type="SUPFAM" id="SSF52980">
    <property type="entry name" value="Restriction endonuclease-like"/>
    <property type="match status" value="1"/>
</dbReference>
<evidence type="ECO:0000313" key="2">
    <source>
        <dbReference type="EMBL" id="PRY18262.1"/>
    </source>
</evidence>
<dbReference type="InterPro" id="IPR008538">
    <property type="entry name" value="Uma2"/>
</dbReference>
<keyword evidence="3" id="KW-1185">Reference proteome</keyword>
<keyword evidence="2" id="KW-0378">Hydrolase</keyword>
<dbReference type="RefSeq" id="WP_106206618.1">
    <property type="nucleotide sequence ID" value="NZ_PVZF01000001.1"/>
</dbReference>
<feature type="domain" description="Putative restriction endonuclease" evidence="1">
    <location>
        <begin position="21"/>
        <end position="171"/>
    </location>
</feature>
<reference evidence="2 3" key="1">
    <citation type="submission" date="2018-03" db="EMBL/GenBank/DDBJ databases">
        <title>Genomic Encyclopedia of Archaeal and Bacterial Type Strains, Phase II (KMG-II): from individual species to whole genera.</title>
        <authorList>
            <person name="Goeker M."/>
        </authorList>
    </citation>
    <scope>NUCLEOTIDE SEQUENCE [LARGE SCALE GENOMIC DNA]</scope>
    <source>
        <strain evidence="2 3">DSM 19711</strain>
    </source>
</reference>
<dbReference type="OrthoDB" id="9799703at2"/>
<accession>A0A2T0RAS1</accession>
<dbReference type="InterPro" id="IPR012296">
    <property type="entry name" value="Nuclease_put_TT1808"/>
</dbReference>
<proteinExistence type="predicted"/>
<gene>
    <name evidence="2" type="ORF">CLV37_101507</name>
</gene>
<keyword evidence="2" id="KW-0540">Nuclease</keyword>
<organism evidence="2 3">
    <name type="scientific">Kineococcus rhizosphaerae</name>
    <dbReference type="NCBI Taxonomy" id="559628"/>
    <lineage>
        <taxon>Bacteria</taxon>
        <taxon>Bacillati</taxon>
        <taxon>Actinomycetota</taxon>
        <taxon>Actinomycetes</taxon>
        <taxon>Kineosporiales</taxon>
        <taxon>Kineosporiaceae</taxon>
        <taxon>Kineococcus</taxon>
    </lineage>
</organism>
<name>A0A2T0RAS1_9ACTN</name>
<dbReference type="AlphaFoldDB" id="A0A2T0RAS1"/>